<dbReference type="SMART" id="SM00271">
    <property type="entry name" value="DnaJ"/>
    <property type="match status" value="1"/>
</dbReference>
<evidence type="ECO:0000256" key="4">
    <source>
        <dbReference type="ARBA" id="ARBA00023186"/>
    </source>
</evidence>
<dbReference type="PRINTS" id="PR00625">
    <property type="entry name" value="JDOMAIN"/>
</dbReference>
<dbReference type="PANTHER" id="PTHR44313:SF1">
    <property type="entry name" value="DNAJ HOMOLOG SUBFAMILY C MEMBER 17"/>
    <property type="match status" value="1"/>
</dbReference>
<sequence>MTSLDINKLDLYAILDVSEEATEKELVKAYRKRALKCHPDKNPDDPNAAELFHKLSKALELLTDPAARAAYDKAQKAKKAAEKRHRELDKKRQKLKEDLELREGEVFKQKETEFTATRNLAAEVERLRKEGSRLLEEEQNLLKEQIKKGNERIIIDDVAEEIKTPKLKIKWKAKKGDDSNGGYSSDVLHNLLHKYGDVLNLIISSKRNGSGIVEFKDRNAASMAAQFEKGLVENPLTFIWLDGQVEATTTTSQPTVLSSDDTDFESIVLRKMRQAEERKRLIEQMKEEDGNS</sequence>
<dbReference type="InterPro" id="IPR034254">
    <property type="entry name" value="DNAJC17_RRM"/>
</dbReference>
<feature type="coiled-coil region" evidence="8">
    <location>
        <begin position="71"/>
        <end position="152"/>
    </location>
</feature>
<dbReference type="Pfam" id="PF00226">
    <property type="entry name" value="DnaJ"/>
    <property type="match status" value="1"/>
</dbReference>
<keyword evidence="11" id="KW-1185">Reference proteome</keyword>
<name>A0A8S3UDM7_MYTED</name>
<accession>A0A8S3UDM7</accession>
<dbReference type="AlphaFoldDB" id="A0A8S3UDM7"/>
<dbReference type="PROSITE" id="PS50076">
    <property type="entry name" value="DNAJ_2"/>
    <property type="match status" value="1"/>
</dbReference>
<evidence type="ECO:0000256" key="6">
    <source>
        <dbReference type="ARBA" id="ARBA00053783"/>
    </source>
</evidence>
<dbReference type="GO" id="GO:0000390">
    <property type="term" value="P:spliceosomal complex disassembly"/>
    <property type="evidence" value="ECO:0007669"/>
    <property type="project" value="TreeGrafter"/>
</dbReference>
<dbReference type="Gene3D" id="3.30.70.330">
    <property type="match status" value="1"/>
</dbReference>
<evidence type="ECO:0000313" key="11">
    <source>
        <dbReference type="Proteomes" id="UP000683360"/>
    </source>
</evidence>
<dbReference type="InterPro" id="IPR001623">
    <property type="entry name" value="DnaJ_domain"/>
</dbReference>
<dbReference type="CDD" id="cd12429">
    <property type="entry name" value="RRM_DNAJC17"/>
    <property type="match status" value="1"/>
</dbReference>
<keyword evidence="4" id="KW-0143">Chaperone</keyword>
<dbReference type="OrthoDB" id="259708at2759"/>
<organism evidence="10 11">
    <name type="scientific">Mytilus edulis</name>
    <name type="common">Blue mussel</name>
    <dbReference type="NCBI Taxonomy" id="6550"/>
    <lineage>
        <taxon>Eukaryota</taxon>
        <taxon>Metazoa</taxon>
        <taxon>Spiralia</taxon>
        <taxon>Lophotrochozoa</taxon>
        <taxon>Mollusca</taxon>
        <taxon>Bivalvia</taxon>
        <taxon>Autobranchia</taxon>
        <taxon>Pteriomorphia</taxon>
        <taxon>Mytilida</taxon>
        <taxon>Mytiloidea</taxon>
        <taxon>Mytilidae</taxon>
        <taxon>Mytilinae</taxon>
        <taxon>Mytilus</taxon>
    </lineage>
</organism>
<dbReference type="InterPro" id="IPR052094">
    <property type="entry name" value="Pre-mRNA-splicing_ERAD"/>
</dbReference>
<gene>
    <name evidence="10" type="ORF">MEDL_53915</name>
</gene>
<keyword evidence="5" id="KW-0539">Nucleus</keyword>
<evidence type="ECO:0000256" key="7">
    <source>
        <dbReference type="ARBA" id="ARBA00074360"/>
    </source>
</evidence>
<feature type="domain" description="J" evidence="9">
    <location>
        <begin position="10"/>
        <end position="75"/>
    </location>
</feature>
<comment type="function">
    <text evidence="6">May negatively affect PAX8-induced thyroglobulin/TG transcription.</text>
</comment>
<evidence type="ECO:0000256" key="5">
    <source>
        <dbReference type="ARBA" id="ARBA00023242"/>
    </source>
</evidence>
<dbReference type="EMBL" id="CAJPWZ010002592">
    <property type="protein sequence ID" value="CAG2241627.1"/>
    <property type="molecule type" value="Genomic_DNA"/>
</dbReference>
<evidence type="ECO:0000256" key="8">
    <source>
        <dbReference type="SAM" id="Coils"/>
    </source>
</evidence>
<comment type="caution">
    <text evidence="10">The sequence shown here is derived from an EMBL/GenBank/DDBJ whole genome shotgun (WGS) entry which is preliminary data.</text>
</comment>
<dbReference type="GO" id="GO:0003676">
    <property type="term" value="F:nucleic acid binding"/>
    <property type="evidence" value="ECO:0007669"/>
    <property type="project" value="InterPro"/>
</dbReference>
<evidence type="ECO:0000256" key="1">
    <source>
        <dbReference type="ARBA" id="ARBA00004123"/>
    </source>
</evidence>
<dbReference type="Gene3D" id="1.10.287.110">
    <property type="entry name" value="DnaJ domain"/>
    <property type="match status" value="1"/>
</dbReference>
<evidence type="ECO:0000259" key="9">
    <source>
        <dbReference type="PROSITE" id="PS50076"/>
    </source>
</evidence>
<evidence type="ECO:0000313" key="10">
    <source>
        <dbReference type="EMBL" id="CAG2241627.1"/>
    </source>
</evidence>
<dbReference type="GO" id="GO:0005737">
    <property type="term" value="C:cytoplasm"/>
    <property type="evidence" value="ECO:0007669"/>
    <property type="project" value="UniProtKB-SubCell"/>
</dbReference>
<evidence type="ECO:0000256" key="3">
    <source>
        <dbReference type="ARBA" id="ARBA00022490"/>
    </source>
</evidence>
<keyword evidence="8" id="KW-0175">Coiled coil</keyword>
<protein>
    <recommendedName>
        <fullName evidence="7">DnaJ homolog subfamily C member 17</fullName>
    </recommendedName>
</protein>
<dbReference type="CDD" id="cd06257">
    <property type="entry name" value="DnaJ"/>
    <property type="match status" value="1"/>
</dbReference>
<dbReference type="FunFam" id="1.10.287.110:FF:000059">
    <property type="entry name" value="dnaJ homolog subfamily C member 17"/>
    <property type="match status" value="1"/>
</dbReference>
<dbReference type="SUPFAM" id="SSF54928">
    <property type="entry name" value="RNA-binding domain, RBD"/>
    <property type="match status" value="1"/>
</dbReference>
<dbReference type="PANTHER" id="PTHR44313">
    <property type="entry name" value="DNAJ HOMOLOG SUBFAMILY C MEMBER 17"/>
    <property type="match status" value="1"/>
</dbReference>
<keyword evidence="3" id="KW-0963">Cytoplasm</keyword>
<dbReference type="InterPro" id="IPR035979">
    <property type="entry name" value="RBD_domain_sf"/>
</dbReference>
<dbReference type="InterPro" id="IPR012677">
    <property type="entry name" value="Nucleotide-bd_a/b_plait_sf"/>
</dbReference>
<dbReference type="SUPFAM" id="SSF46565">
    <property type="entry name" value="Chaperone J-domain"/>
    <property type="match status" value="1"/>
</dbReference>
<dbReference type="GO" id="GO:0005681">
    <property type="term" value="C:spliceosomal complex"/>
    <property type="evidence" value="ECO:0007669"/>
    <property type="project" value="TreeGrafter"/>
</dbReference>
<dbReference type="InterPro" id="IPR036869">
    <property type="entry name" value="J_dom_sf"/>
</dbReference>
<comment type="subcellular location">
    <subcellularLocation>
        <location evidence="2">Cytoplasm</location>
    </subcellularLocation>
    <subcellularLocation>
        <location evidence="1">Nucleus</location>
    </subcellularLocation>
</comment>
<evidence type="ECO:0000256" key="2">
    <source>
        <dbReference type="ARBA" id="ARBA00004496"/>
    </source>
</evidence>
<reference evidence="10" key="1">
    <citation type="submission" date="2021-03" db="EMBL/GenBank/DDBJ databases">
        <authorList>
            <person name="Bekaert M."/>
        </authorList>
    </citation>
    <scope>NUCLEOTIDE SEQUENCE</scope>
</reference>
<dbReference type="Proteomes" id="UP000683360">
    <property type="component" value="Unassembled WGS sequence"/>
</dbReference>
<proteinExistence type="predicted"/>